<reference evidence="3 4" key="1">
    <citation type="submission" date="2024-01" db="EMBL/GenBank/DDBJ databases">
        <title>A draft genome for the cacao thread blight pathogen Marasmiellus scandens.</title>
        <authorList>
            <person name="Baruah I.K."/>
            <person name="Leung J."/>
            <person name="Bukari Y."/>
            <person name="Amoako-Attah I."/>
            <person name="Meinhardt L.W."/>
            <person name="Bailey B.A."/>
            <person name="Cohen S.P."/>
        </authorList>
    </citation>
    <scope>NUCLEOTIDE SEQUENCE [LARGE SCALE GENOMIC DNA]</scope>
    <source>
        <strain evidence="3 4">GH-19</strain>
    </source>
</reference>
<accession>A0ABR1J3W8</accession>
<organism evidence="3 4">
    <name type="scientific">Marasmiellus scandens</name>
    <dbReference type="NCBI Taxonomy" id="2682957"/>
    <lineage>
        <taxon>Eukaryota</taxon>
        <taxon>Fungi</taxon>
        <taxon>Dikarya</taxon>
        <taxon>Basidiomycota</taxon>
        <taxon>Agaricomycotina</taxon>
        <taxon>Agaricomycetes</taxon>
        <taxon>Agaricomycetidae</taxon>
        <taxon>Agaricales</taxon>
        <taxon>Marasmiineae</taxon>
        <taxon>Omphalotaceae</taxon>
        <taxon>Marasmiellus</taxon>
    </lineage>
</organism>
<dbReference type="Proteomes" id="UP001498398">
    <property type="component" value="Unassembled WGS sequence"/>
</dbReference>
<comment type="caution">
    <text evidence="3">The sequence shown here is derived from an EMBL/GenBank/DDBJ whole genome shotgun (WGS) entry which is preliminary data.</text>
</comment>
<evidence type="ECO:0000313" key="3">
    <source>
        <dbReference type="EMBL" id="KAK7449332.1"/>
    </source>
</evidence>
<keyword evidence="2" id="KW-0732">Signal</keyword>
<evidence type="ECO:0000256" key="1">
    <source>
        <dbReference type="SAM" id="MobiDB-lite"/>
    </source>
</evidence>
<feature type="region of interest" description="Disordered" evidence="1">
    <location>
        <begin position="74"/>
        <end position="94"/>
    </location>
</feature>
<proteinExistence type="predicted"/>
<feature type="signal peptide" evidence="2">
    <location>
        <begin position="1"/>
        <end position="33"/>
    </location>
</feature>
<dbReference type="EMBL" id="JBANRG010000036">
    <property type="protein sequence ID" value="KAK7449332.1"/>
    <property type="molecule type" value="Genomic_DNA"/>
</dbReference>
<protein>
    <submittedName>
        <fullName evidence="3">Uncharacterized protein</fullName>
    </submittedName>
</protein>
<name>A0ABR1J3W8_9AGAR</name>
<gene>
    <name evidence="3" type="ORF">VKT23_013473</name>
</gene>
<sequence length="134" mass="14920">MPNNFGARELRSNVKLILFVTLILLTALALVNAAPVAVISTKPRSGSRLFGSRMTNSNSIPQENGRALKQFKLKRGDPEPFGGRKKGLRRGDYGDLEQRNVDNWVPAYPKPSPWYTPPAYPYEGNNYLDASNGR</sequence>
<evidence type="ECO:0000313" key="4">
    <source>
        <dbReference type="Proteomes" id="UP001498398"/>
    </source>
</evidence>
<feature type="chain" id="PRO_5045515582" evidence="2">
    <location>
        <begin position="34"/>
        <end position="134"/>
    </location>
</feature>
<evidence type="ECO:0000256" key="2">
    <source>
        <dbReference type="SAM" id="SignalP"/>
    </source>
</evidence>
<keyword evidence="4" id="KW-1185">Reference proteome</keyword>